<sequence>MSVTEDKDAAHQRTGPSGGAPPPRGFVERTAAWSMAHRKTTILLWVLAVVLAYGASMVTGVKDQEDADNLTGQAAVAERMMDDADFADEGVERVLIQAREGKLSVATSEAVVSSLRKRYADVEAVTKVGGPVTSEDGRSVLLPVTLDLGSGDDKKKPKGVVGPMLKATEAEQKAHADLRVEQLGKGSLTKDLSARLGSDFQRAEFISLPLTLVILLVAFGALLAAGLPVLLGLTAVIFAMGLAGVTSLIVPVNENQASLILLMGLAVGVDYSLFYIRRRREERALGKSPEAALRIAAATSGRAVLVSGLTVAIAMAGMFFSGSMLFSSLALGTVLVVLVAVLGSLTVLPAALAGLGDKIDRPRIPLLWRRTNVGKESRLWAAVLRPVLKVPAVSLVIGLVAMLALAAPALNMKLKLPGDEDLPRSIPIMKTYDRVVEAFPSEGTAHEVAVEHDKSRSGEVAEALTALHKKAMASGRFAASKKPDLELSQDGTVSRLELHVSGDADGKQAKETLKLLRSDLAPGVLEGDAVDKWAVGGATAFSTDFSKTLEDRLPMVIGFVILICLVIMLLAFRSVALALLTGVLNLLSVAAAYGVLVIVFQHEWAENLLGFDSNGAVVSWLPLILFVVLYGLSMDYHVFVLSRIREGVKLGGSTHAAVRHGILTSAGVVTTAAVIMVAVFAVFATLSTLEMKQLGVGLAVAILLDATLIRGVLLPAALTLLGSRAWREPRLLRRAPAITHD</sequence>
<feature type="transmembrane region" description="Helical" evidence="7">
    <location>
        <begin position="579"/>
        <end position="600"/>
    </location>
</feature>
<evidence type="ECO:0000256" key="2">
    <source>
        <dbReference type="ARBA" id="ARBA00022475"/>
    </source>
</evidence>
<organism evidence="9 10">
    <name type="scientific">Streptomyces lasiicapitis</name>
    <dbReference type="NCBI Taxonomy" id="1923961"/>
    <lineage>
        <taxon>Bacteria</taxon>
        <taxon>Bacillati</taxon>
        <taxon>Actinomycetota</taxon>
        <taxon>Actinomycetes</taxon>
        <taxon>Kitasatosporales</taxon>
        <taxon>Streptomycetaceae</taxon>
        <taxon>Streptomyces</taxon>
    </lineage>
</organism>
<dbReference type="Proteomes" id="UP000656881">
    <property type="component" value="Unassembled WGS sequence"/>
</dbReference>
<comment type="caution">
    <text evidence="9">The sequence shown here is derived from an EMBL/GenBank/DDBJ whole genome shotgun (WGS) entry which is preliminary data.</text>
</comment>
<dbReference type="Gene3D" id="1.20.1640.10">
    <property type="entry name" value="Multidrug efflux transporter AcrB transmembrane domain"/>
    <property type="match status" value="2"/>
</dbReference>
<feature type="domain" description="Membrane transport protein MMPL" evidence="8">
    <location>
        <begin position="91"/>
        <end position="391"/>
    </location>
</feature>
<feature type="transmembrane region" description="Helical" evidence="7">
    <location>
        <begin position="230"/>
        <end position="250"/>
    </location>
</feature>
<keyword evidence="4 7" id="KW-1133">Transmembrane helix</keyword>
<dbReference type="InterPro" id="IPR004869">
    <property type="entry name" value="MMPL_dom"/>
</dbReference>
<comment type="subcellular location">
    <subcellularLocation>
        <location evidence="1">Cell membrane</location>
        <topology evidence="1">Multi-pass membrane protein</topology>
    </subcellularLocation>
</comment>
<keyword evidence="2" id="KW-1003">Cell membrane</keyword>
<reference evidence="10" key="1">
    <citation type="journal article" date="2019" name="Int. J. Syst. Evol. Microbiol.">
        <title>The Global Catalogue of Microorganisms (GCM) 10K type strain sequencing project: providing services to taxonomists for standard genome sequencing and annotation.</title>
        <authorList>
            <consortium name="The Broad Institute Genomics Platform"/>
            <consortium name="The Broad Institute Genome Sequencing Center for Infectious Disease"/>
            <person name="Wu L."/>
            <person name="Ma J."/>
        </authorList>
    </citation>
    <scope>NUCLEOTIDE SEQUENCE [LARGE SCALE GENOMIC DNA]</scope>
    <source>
        <strain evidence="10">CGMCC 4.7349</strain>
    </source>
</reference>
<feature type="transmembrane region" description="Helical" evidence="7">
    <location>
        <begin position="620"/>
        <end position="641"/>
    </location>
</feature>
<dbReference type="RefSeq" id="WP_189176690.1">
    <property type="nucleotide sequence ID" value="NZ_BMNG01000016.1"/>
</dbReference>
<accession>A0ABQ2MNA2</accession>
<feature type="transmembrane region" description="Helical" evidence="7">
    <location>
        <begin position="662"/>
        <end position="686"/>
    </location>
</feature>
<evidence type="ECO:0000256" key="6">
    <source>
        <dbReference type="SAM" id="MobiDB-lite"/>
    </source>
</evidence>
<dbReference type="InterPro" id="IPR050545">
    <property type="entry name" value="Mycobact_MmpL"/>
</dbReference>
<feature type="transmembrane region" description="Helical" evidence="7">
    <location>
        <begin position="553"/>
        <end position="572"/>
    </location>
</feature>
<gene>
    <name evidence="9" type="ORF">GCM10012286_65380</name>
</gene>
<dbReference type="PANTHER" id="PTHR33406:SF13">
    <property type="entry name" value="MEMBRANE PROTEIN YDFJ"/>
    <property type="match status" value="1"/>
</dbReference>
<evidence type="ECO:0000256" key="7">
    <source>
        <dbReference type="SAM" id="Phobius"/>
    </source>
</evidence>
<proteinExistence type="predicted"/>
<evidence type="ECO:0000256" key="4">
    <source>
        <dbReference type="ARBA" id="ARBA00022989"/>
    </source>
</evidence>
<feature type="transmembrane region" description="Helical" evidence="7">
    <location>
        <begin position="42"/>
        <end position="61"/>
    </location>
</feature>
<dbReference type="PANTHER" id="PTHR33406">
    <property type="entry name" value="MEMBRANE PROTEIN MJ1562-RELATED"/>
    <property type="match status" value="1"/>
</dbReference>
<evidence type="ECO:0000313" key="10">
    <source>
        <dbReference type="Proteomes" id="UP000656881"/>
    </source>
</evidence>
<feature type="region of interest" description="Disordered" evidence="6">
    <location>
        <begin position="1"/>
        <end position="26"/>
    </location>
</feature>
<evidence type="ECO:0000256" key="5">
    <source>
        <dbReference type="ARBA" id="ARBA00023136"/>
    </source>
</evidence>
<evidence type="ECO:0000313" key="9">
    <source>
        <dbReference type="EMBL" id="GGO54789.1"/>
    </source>
</evidence>
<evidence type="ECO:0000256" key="3">
    <source>
        <dbReference type="ARBA" id="ARBA00022692"/>
    </source>
</evidence>
<keyword evidence="3 7" id="KW-0812">Transmembrane</keyword>
<feature type="transmembrane region" description="Helical" evidence="7">
    <location>
        <begin position="332"/>
        <end position="355"/>
    </location>
</feature>
<evidence type="ECO:0000259" key="8">
    <source>
        <dbReference type="Pfam" id="PF03176"/>
    </source>
</evidence>
<name>A0ABQ2MNA2_9ACTN</name>
<feature type="transmembrane region" description="Helical" evidence="7">
    <location>
        <begin position="256"/>
        <end position="276"/>
    </location>
</feature>
<feature type="domain" description="Membrane transport protein MMPL" evidence="8">
    <location>
        <begin position="423"/>
        <end position="730"/>
    </location>
</feature>
<dbReference type="EMBL" id="BMNG01000016">
    <property type="protein sequence ID" value="GGO54789.1"/>
    <property type="molecule type" value="Genomic_DNA"/>
</dbReference>
<feature type="transmembrane region" description="Helical" evidence="7">
    <location>
        <begin position="698"/>
        <end position="721"/>
    </location>
</feature>
<evidence type="ECO:0000256" key="1">
    <source>
        <dbReference type="ARBA" id="ARBA00004651"/>
    </source>
</evidence>
<keyword evidence="5 7" id="KW-0472">Membrane</keyword>
<dbReference type="Pfam" id="PF03176">
    <property type="entry name" value="MMPL"/>
    <property type="match status" value="2"/>
</dbReference>
<feature type="compositionally biased region" description="Basic and acidic residues" evidence="6">
    <location>
        <begin position="1"/>
        <end position="11"/>
    </location>
</feature>
<feature type="transmembrane region" description="Helical" evidence="7">
    <location>
        <begin position="303"/>
        <end position="326"/>
    </location>
</feature>
<feature type="transmembrane region" description="Helical" evidence="7">
    <location>
        <begin position="387"/>
        <end position="410"/>
    </location>
</feature>
<keyword evidence="10" id="KW-1185">Reference proteome</keyword>
<feature type="transmembrane region" description="Helical" evidence="7">
    <location>
        <begin position="205"/>
        <end position="223"/>
    </location>
</feature>
<dbReference type="SUPFAM" id="SSF82866">
    <property type="entry name" value="Multidrug efflux transporter AcrB transmembrane domain"/>
    <property type="match status" value="2"/>
</dbReference>
<protein>
    <submittedName>
        <fullName evidence="9">Membrane protein</fullName>
    </submittedName>
</protein>